<sequence length="265" mass="29207">MKLHRLFFLPALCLLSAAAHADIYGFVDEQGIAHLAEEKVDERYELFARGEARTDLKLSSELKSRPEKVRVEDQGINKRLQDPPRLQRFDALVAREAQRQKLEPALVKAVIAVESAYDPDAVSAKGATGLMQLIPDTATRYGVRQIADPQDNVRGGTRYLRYLLDLFDGNLVLALAGFNAGEGAVQHYRNTVPPYPETQAYVKLVMRFYEHFGGAVKKVGQLKDGRVRLALPPRRGNLPPDGVHVPGLMSAPQSVDAAGEATGRP</sequence>
<dbReference type="AlphaFoldDB" id="A0A1A8XR34"/>
<dbReference type="PROSITE" id="PS00922">
    <property type="entry name" value="TRANSGLYCOSYLASE"/>
    <property type="match status" value="1"/>
</dbReference>
<dbReference type="Pfam" id="PF01464">
    <property type="entry name" value="SLT"/>
    <property type="match status" value="1"/>
</dbReference>
<keyword evidence="6" id="KW-1185">Reference proteome</keyword>
<reference evidence="5 6" key="1">
    <citation type="submission" date="2016-06" db="EMBL/GenBank/DDBJ databases">
        <authorList>
            <person name="Kjaerup R.B."/>
            <person name="Dalgaard T.S."/>
            <person name="Juul-Madsen H.R."/>
        </authorList>
    </citation>
    <scope>NUCLEOTIDE SEQUENCE [LARGE SCALE GENOMIC DNA]</scope>
    <source>
        <strain evidence="5">3</strain>
    </source>
</reference>
<evidence type="ECO:0000313" key="6">
    <source>
        <dbReference type="Proteomes" id="UP000199169"/>
    </source>
</evidence>
<dbReference type="PANTHER" id="PTHR37423">
    <property type="entry name" value="SOLUBLE LYTIC MUREIN TRANSGLYCOSYLASE-RELATED"/>
    <property type="match status" value="1"/>
</dbReference>
<gene>
    <name evidence="5" type="ORF">ACCAA_330020</name>
</gene>
<dbReference type="EMBL" id="FLQX01000109">
    <property type="protein sequence ID" value="SBT06423.1"/>
    <property type="molecule type" value="Genomic_DNA"/>
</dbReference>
<dbReference type="SUPFAM" id="SSF53955">
    <property type="entry name" value="Lysozyme-like"/>
    <property type="match status" value="1"/>
</dbReference>
<dbReference type="GO" id="GO:0016020">
    <property type="term" value="C:membrane"/>
    <property type="evidence" value="ECO:0007669"/>
    <property type="project" value="InterPro"/>
</dbReference>
<dbReference type="RefSeq" id="WP_186407150.1">
    <property type="nucleotide sequence ID" value="NZ_FLQX01000109.1"/>
</dbReference>
<evidence type="ECO:0000259" key="4">
    <source>
        <dbReference type="Pfam" id="PF01464"/>
    </source>
</evidence>
<feature type="domain" description="Transglycosylase SLT" evidence="4">
    <location>
        <begin position="93"/>
        <end position="191"/>
    </location>
</feature>
<dbReference type="Proteomes" id="UP000199169">
    <property type="component" value="Unassembled WGS sequence"/>
</dbReference>
<dbReference type="GO" id="GO:0008933">
    <property type="term" value="F:peptidoglycan lytic transglycosylase activity"/>
    <property type="evidence" value="ECO:0007669"/>
    <property type="project" value="InterPro"/>
</dbReference>
<dbReference type="InterPro" id="IPR023346">
    <property type="entry name" value="Lysozyme-like_dom_sf"/>
</dbReference>
<feature type="chain" id="PRO_5008381651" evidence="3">
    <location>
        <begin position="22"/>
        <end position="265"/>
    </location>
</feature>
<dbReference type="PANTHER" id="PTHR37423:SF2">
    <property type="entry name" value="MEMBRANE-BOUND LYTIC MUREIN TRANSGLYCOSYLASE C"/>
    <property type="match status" value="1"/>
</dbReference>
<evidence type="ECO:0000256" key="3">
    <source>
        <dbReference type="SAM" id="SignalP"/>
    </source>
</evidence>
<dbReference type="CDD" id="cd00254">
    <property type="entry name" value="LT-like"/>
    <property type="match status" value="1"/>
</dbReference>
<dbReference type="Gene3D" id="1.10.530.10">
    <property type="match status" value="1"/>
</dbReference>
<evidence type="ECO:0000256" key="1">
    <source>
        <dbReference type="ARBA" id="ARBA00007734"/>
    </source>
</evidence>
<proteinExistence type="inferred from homology"/>
<dbReference type="STRING" id="1860102.ACCAA_330020"/>
<protein>
    <submittedName>
        <fullName evidence="5">Lytic transglycosylase catalytic</fullName>
    </submittedName>
</protein>
<evidence type="ECO:0000256" key="2">
    <source>
        <dbReference type="SAM" id="MobiDB-lite"/>
    </source>
</evidence>
<keyword evidence="3" id="KW-0732">Signal</keyword>
<dbReference type="InterPro" id="IPR008258">
    <property type="entry name" value="Transglycosylase_SLT_dom_1"/>
</dbReference>
<accession>A0A1A8XR34</accession>
<feature type="region of interest" description="Disordered" evidence="2">
    <location>
        <begin position="233"/>
        <end position="265"/>
    </location>
</feature>
<dbReference type="InterPro" id="IPR000189">
    <property type="entry name" value="Transglyc_AS"/>
</dbReference>
<organism evidence="5 6">
    <name type="scientific">Candidatus Accumulibacter aalborgensis</name>
    <dbReference type="NCBI Taxonomy" id="1860102"/>
    <lineage>
        <taxon>Bacteria</taxon>
        <taxon>Pseudomonadati</taxon>
        <taxon>Pseudomonadota</taxon>
        <taxon>Betaproteobacteria</taxon>
        <taxon>Candidatus Accumulibacter</taxon>
    </lineage>
</organism>
<feature type="signal peptide" evidence="3">
    <location>
        <begin position="1"/>
        <end position="21"/>
    </location>
</feature>
<evidence type="ECO:0000313" key="5">
    <source>
        <dbReference type="EMBL" id="SBT06423.1"/>
    </source>
</evidence>
<dbReference type="GO" id="GO:0000270">
    <property type="term" value="P:peptidoglycan metabolic process"/>
    <property type="evidence" value="ECO:0007669"/>
    <property type="project" value="InterPro"/>
</dbReference>
<name>A0A1A8XR34_9PROT</name>
<comment type="similarity">
    <text evidence="1">Belongs to the transglycosylase Slt family.</text>
</comment>